<dbReference type="RefSeq" id="WP_100455444.1">
    <property type="nucleotide sequence ID" value="NZ_CP045704.1"/>
</dbReference>
<dbReference type="PROSITE" id="PS51257">
    <property type="entry name" value="PROKAR_LIPOPROTEIN"/>
    <property type="match status" value="1"/>
</dbReference>
<name>A0ABX6RQ10_9ACTN</name>
<protein>
    <recommendedName>
        <fullName evidence="5">Lipoprotein</fullName>
    </recommendedName>
</protein>
<evidence type="ECO:0000313" key="3">
    <source>
        <dbReference type="EMBL" id="QNE81789.1"/>
    </source>
</evidence>
<feature type="signal peptide" evidence="2">
    <location>
        <begin position="1"/>
        <end position="26"/>
    </location>
</feature>
<feature type="region of interest" description="Disordered" evidence="1">
    <location>
        <begin position="25"/>
        <end position="66"/>
    </location>
</feature>
<dbReference type="EMBL" id="CP045704">
    <property type="protein sequence ID" value="QNE81789.1"/>
    <property type="molecule type" value="Genomic_DNA"/>
</dbReference>
<reference evidence="4" key="1">
    <citation type="submission" date="2019-10" db="EMBL/GenBank/DDBJ databases">
        <title>Antimicrobial potential of Antarctic Bacteria.</title>
        <authorList>
            <person name="Benaud N."/>
            <person name="Edwards R.J."/>
            <person name="Ferrari B.C."/>
        </authorList>
    </citation>
    <scope>NUCLEOTIDE SEQUENCE [LARGE SCALE GENOMIC DNA]</scope>
    <source>
        <strain evidence="4">NBH77</strain>
    </source>
</reference>
<organism evidence="3 4">
    <name type="scientific">Streptomyces rutgersensis</name>
    <dbReference type="NCBI Taxonomy" id="53451"/>
    <lineage>
        <taxon>Bacteria</taxon>
        <taxon>Bacillati</taxon>
        <taxon>Actinomycetota</taxon>
        <taxon>Actinomycetes</taxon>
        <taxon>Kitasatosporales</taxon>
        <taxon>Streptomycetaceae</taxon>
        <taxon>Streptomyces</taxon>
        <taxon>Streptomyces diastaticus group</taxon>
    </lineage>
</organism>
<proteinExistence type="predicted"/>
<evidence type="ECO:0000313" key="4">
    <source>
        <dbReference type="Proteomes" id="UP000515764"/>
    </source>
</evidence>
<keyword evidence="2" id="KW-0732">Signal</keyword>
<gene>
    <name evidence="3" type="ORF">F0345_12200</name>
</gene>
<sequence length="171" mass="17012">MWKPLRISAAASAAALLLLTGCGSDGDSSGSGTGKHKGGGHGSDAGDDDQVGTGGESAAPGSADGAWQATVDGRSYFLTITRDQAATIGEATCAGTFQDQALALKCADGSTDRARGKAELGADGKTLTVSWEGAGEDTFARVDPGELPTDLPSSLPTELPSGLPTGEVTTR</sequence>
<evidence type="ECO:0008006" key="5">
    <source>
        <dbReference type="Google" id="ProtNLM"/>
    </source>
</evidence>
<feature type="chain" id="PRO_5046601711" description="Lipoprotein" evidence="2">
    <location>
        <begin position="27"/>
        <end position="171"/>
    </location>
</feature>
<accession>A0ABX6RQ10</accession>
<evidence type="ECO:0000256" key="1">
    <source>
        <dbReference type="SAM" id="MobiDB-lite"/>
    </source>
</evidence>
<dbReference type="Proteomes" id="UP000515764">
    <property type="component" value="Chromosome"/>
</dbReference>
<keyword evidence="4" id="KW-1185">Reference proteome</keyword>
<evidence type="ECO:0000256" key="2">
    <source>
        <dbReference type="SAM" id="SignalP"/>
    </source>
</evidence>
<feature type="region of interest" description="Disordered" evidence="1">
    <location>
        <begin position="138"/>
        <end position="171"/>
    </location>
</feature>